<evidence type="ECO:0008006" key="4">
    <source>
        <dbReference type="Google" id="ProtNLM"/>
    </source>
</evidence>
<dbReference type="PANTHER" id="PTHR18964:SF149">
    <property type="entry name" value="BIFUNCTIONAL UDP-N-ACETYLGLUCOSAMINE 2-EPIMERASE_N-ACETYLMANNOSAMINE KINASE"/>
    <property type="match status" value="1"/>
</dbReference>
<proteinExistence type="inferred from homology"/>
<protein>
    <recommendedName>
        <fullName evidence="4">HTH marR-type domain-containing protein</fullName>
    </recommendedName>
</protein>
<dbReference type="RefSeq" id="WP_075063559.1">
    <property type="nucleotide sequence ID" value="NZ_LGCL01000031.1"/>
</dbReference>
<comment type="similarity">
    <text evidence="1">Belongs to the ROK (NagC/XylR) family.</text>
</comment>
<gene>
    <name evidence="2" type="ORF">ADN00_13555</name>
</gene>
<name>A0A0P6XR82_9CHLR</name>
<dbReference type="PANTHER" id="PTHR18964">
    <property type="entry name" value="ROK (REPRESSOR, ORF, KINASE) FAMILY"/>
    <property type="match status" value="1"/>
</dbReference>
<comment type="caution">
    <text evidence="2">The sequence shown here is derived from an EMBL/GenBank/DDBJ whole genome shotgun (WGS) entry which is preliminary data.</text>
</comment>
<reference evidence="2 3" key="1">
    <citation type="submission" date="2015-07" db="EMBL/GenBank/DDBJ databases">
        <title>Genome sequence of Ornatilinea apprima DSM 23815.</title>
        <authorList>
            <person name="Hemp J."/>
            <person name="Ward L.M."/>
            <person name="Pace L.A."/>
            <person name="Fischer W.W."/>
        </authorList>
    </citation>
    <scope>NUCLEOTIDE SEQUENCE [LARGE SCALE GENOMIC DNA]</scope>
    <source>
        <strain evidence="2 3">P3M-1</strain>
    </source>
</reference>
<dbReference type="InterPro" id="IPR036388">
    <property type="entry name" value="WH-like_DNA-bd_sf"/>
</dbReference>
<evidence type="ECO:0000256" key="1">
    <source>
        <dbReference type="ARBA" id="ARBA00006479"/>
    </source>
</evidence>
<accession>A0A0P6XR82</accession>
<dbReference type="InterPro" id="IPR036390">
    <property type="entry name" value="WH_DNA-bd_sf"/>
</dbReference>
<dbReference type="Proteomes" id="UP000050417">
    <property type="component" value="Unassembled WGS sequence"/>
</dbReference>
<dbReference type="SUPFAM" id="SSF46785">
    <property type="entry name" value="Winged helix' DNA-binding domain"/>
    <property type="match status" value="1"/>
</dbReference>
<dbReference type="CDD" id="cd24076">
    <property type="entry name" value="ASKHA_ATPase_ROK_BsXylR-like"/>
    <property type="match status" value="1"/>
</dbReference>
<dbReference type="EMBL" id="LGCL01000031">
    <property type="protein sequence ID" value="KPL74854.1"/>
    <property type="molecule type" value="Genomic_DNA"/>
</dbReference>
<evidence type="ECO:0000313" key="2">
    <source>
        <dbReference type="EMBL" id="KPL74854.1"/>
    </source>
</evidence>
<evidence type="ECO:0000313" key="3">
    <source>
        <dbReference type="Proteomes" id="UP000050417"/>
    </source>
</evidence>
<dbReference type="SUPFAM" id="SSF53067">
    <property type="entry name" value="Actin-like ATPase domain"/>
    <property type="match status" value="1"/>
</dbReference>
<dbReference type="Pfam" id="PF00480">
    <property type="entry name" value="ROK"/>
    <property type="match status" value="1"/>
</dbReference>
<dbReference type="Gene3D" id="1.10.10.10">
    <property type="entry name" value="Winged helix-like DNA-binding domain superfamily/Winged helix DNA-binding domain"/>
    <property type="match status" value="1"/>
</dbReference>
<dbReference type="STRING" id="1134406.ADN00_13555"/>
<dbReference type="Gene3D" id="3.30.420.40">
    <property type="match status" value="2"/>
</dbReference>
<organism evidence="2 3">
    <name type="scientific">Ornatilinea apprima</name>
    <dbReference type="NCBI Taxonomy" id="1134406"/>
    <lineage>
        <taxon>Bacteria</taxon>
        <taxon>Bacillati</taxon>
        <taxon>Chloroflexota</taxon>
        <taxon>Anaerolineae</taxon>
        <taxon>Anaerolineales</taxon>
        <taxon>Anaerolineaceae</taxon>
        <taxon>Ornatilinea</taxon>
    </lineage>
</organism>
<dbReference type="InterPro" id="IPR043129">
    <property type="entry name" value="ATPase_NBD"/>
</dbReference>
<dbReference type="AlphaFoldDB" id="A0A0P6XR82"/>
<sequence>MAKPKTANQTLVREMNASIVMDCIRLYAPLSRADLAARTGLMRSTISLIVDELIGHSFVREIHRQGSKVGRPGTLLEVNPNAGFAVGLEVGVDFLAVIVTNFVGEILWRRTQATPESQHQIAKLEQVEQVIAEALEAGKSLGLRPLGIGVGVPGLVDAEQGKLVFAPNLHWMDVPLRLIWTRRFGLPVFVENEANCACLGEYFYGNARNIENFIFLKTGVGLGGGVMIDGKLFRGANGYGGEIGHMALYKGGELCACGRHGCWETYVRPSNLYRDIILRLKDGNKSMIADLVGGDLYKITMDEVIEAAQQGDAVVLSVLEDYARHLAFGICNLINIFNPELVILGGTLSGAGQWLVPAINASMQQNVMPPLRNITRIEVSARGEDACLLGAIALVLDDILREPLG</sequence>
<dbReference type="OrthoDB" id="9796533at2"/>
<dbReference type="InterPro" id="IPR000600">
    <property type="entry name" value="ROK"/>
</dbReference>
<keyword evidence="3" id="KW-1185">Reference proteome</keyword>